<dbReference type="GO" id="GO:0008168">
    <property type="term" value="F:methyltransferase activity"/>
    <property type="evidence" value="ECO:0007669"/>
    <property type="project" value="UniProtKB-KW"/>
</dbReference>
<keyword evidence="7" id="KW-0274">FAD</keyword>
<evidence type="ECO:0000256" key="1">
    <source>
        <dbReference type="ARBA" id="ARBA00022490"/>
    </source>
</evidence>
<name>A0A9X4NQ42_9BURK</name>
<evidence type="ECO:0000256" key="3">
    <source>
        <dbReference type="ARBA" id="ARBA00022630"/>
    </source>
</evidence>
<evidence type="ECO:0000256" key="7">
    <source>
        <dbReference type="ARBA" id="ARBA00022827"/>
    </source>
</evidence>
<evidence type="ECO:0000256" key="2">
    <source>
        <dbReference type="ARBA" id="ARBA00022603"/>
    </source>
</evidence>
<keyword evidence="8" id="KW-0560">Oxidoreductase</keyword>
<dbReference type="GO" id="GO:0005737">
    <property type="term" value="C:cytoplasm"/>
    <property type="evidence" value="ECO:0007669"/>
    <property type="project" value="TreeGrafter"/>
</dbReference>
<dbReference type="InterPro" id="IPR036188">
    <property type="entry name" value="FAD/NAD-bd_sf"/>
</dbReference>
<sequence>MTETVRHALVVGAGLAGAAVCAALARRGWRVTLLDAASGPAQAASALPVGMLSPHVTRAPTPLSRLCELGVPDMRAELERLVPQGQGWQACEVDNLGHDPGRWPAALVRPAALVQAWLDEAQRLGALTTRWNAQVAGLRQVPTANPDTPDIEPADWQALDASGQVLAQAPVVVVAAAFGSFALLTASADLMNADALPLRPVKGQMSLAALHDAPLAERPQRDNGVFVPVYEDSGLPPQWPARIWAMGSTYERGDNSSHLSDAAHERNAQSLLAISATAAQRLHEARASGQLMGWAQVRCASLDRLPVMGAVPHLGALQTRMAQAGARRGRVPLADTPRWPGLFVLSALGSRGLTLSHWCATRLAAQMDETQADLPPVDDDLLKALDPARFAWKQARRQAA</sequence>
<keyword evidence="1" id="KW-0963">Cytoplasm</keyword>
<feature type="domain" description="FAD dependent oxidoreductase" evidence="10">
    <location>
        <begin position="8"/>
        <end position="91"/>
    </location>
</feature>
<gene>
    <name evidence="11" type="ORF">H010_01535</name>
</gene>
<organism evidence="11 12">
    <name type="scientific">Hydrogenophaga taeniospiralis CCUG 15921</name>
    <dbReference type="NCBI Taxonomy" id="1281780"/>
    <lineage>
        <taxon>Bacteria</taxon>
        <taxon>Pseudomonadati</taxon>
        <taxon>Pseudomonadota</taxon>
        <taxon>Betaproteobacteria</taxon>
        <taxon>Burkholderiales</taxon>
        <taxon>Comamonadaceae</taxon>
        <taxon>Hydrogenophaga</taxon>
    </lineage>
</organism>
<keyword evidence="4" id="KW-0808">Transferase</keyword>
<evidence type="ECO:0000259" key="10">
    <source>
        <dbReference type="Pfam" id="PF01266"/>
    </source>
</evidence>
<dbReference type="InterPro" id="IPR006076">
    <property type="entry name" value="FAD-dep_OxRdtase"/>
</dbReference>
<evidence type="ECO:0000256" key="6">
    <source>
        <dbReference type="ARBA" id="ARBA00022694"/>
    </source>
</evidence>
<proteinExistence type="predicted"/>
<keyword evidence="5" id="KW-0949">S-adenosyl-L-methionine</keyword>
<dbReference type="SUPFAM" id="SSF51971">
    <property type="entry name" value="Nucleotide-binding domain"/>
    <property type="match status" value="1"/>
</dbReference>
<evidence type="ECO:0000313" key="12">
    <source>
        <dbReference type="Proteomes" id="UP001152876"/>
    </source>
</evidence>
<keyword evidence="12" id="KW-1185">Reference proteome</keyword>
<keyword evidence="9" id="KW-0511">Multifunctional enzyme</keyword>
<keyword evidence="6" id="KW-0819">tRNA processing</keyword>
<comment type="caution">
    <text evidence="11">The sequence shown here is derived from an EMBL/GenBank/DDBJ whole genome shotgun (WGS) entry which is preliminary data.</text>
</comment>
<evidence type="ECO:0000256" key="5">
    <source>
        <dbReference type="ARBA" id="ARBA00022691"/>
    </source>
</evidence>
<dbReference type="Gene3D" id="3.50.50.60">
    <property type="entry name" value="FAD/NAD(P)-binding domain"/>
    <property type="match status" value="2"/>
</dbReference>
<dbReference type="EMBL" id="AOGK01000001">
    <property type="protein sequence ID" value="MDG5973914.1"/>
    <property type="molecule type" value="Genomic_DNA"/>
</dbReference>
<dbReference type="Proteomes" id="UP001152876">
    <property type="component" value="Unassembled WGS sequence"/>
</dbReference>
<protein>
    <submittedName>
        <fullName evidence="11">FAD dependent oxidoreductase</fullName>
    </submittedName>
</protein>
<dbReference type="PANTHER" id="PTHR13847:SF283">
    <property type="entry name" value="TRNA 5-METHYLAMINOMETHYL-2-THIOURIDINE BIOSYNTHESIS BIFUNCTIONAL PROTEIN MNMC"/>
    <property type="match status" value="1"/>
</dbReference>
<dbReference type="RefSeq" id="WP_169804753.1">
    <property type="nucleotide sequence ID" value="NZ_AOGK01000001.1"/>
</dbReference>
<dbReference type="Pfam" id="PF01266">
    <property type="entry name" value="DAO"/>
    <property type="match status" value="2"/>
</dbReference>
<keyword evidence="3" id="KW-0285">Flavoprotein</keyword>
<feature type="domain" description="FAD dependent oxidoreductase" evidence="10">
    <location>
        <begin position="106"/>
        <end position="365"/>
    </location>
</feature>
<dbReference type="GO" id="GO:0008033">
    <property type="term" value="P:tRNA processing"/>
    <property type="evidence" value="ECO:0007669"/>
    <property type="project" value="UniProtKB-KW"/>
</dbReference>
<keyword evidence="2" id="KW-0489">Methyltransferase</keyword>
<dbReference type="AlphaFoldDB" id="A0A9X4NQ42"/>
<evidence type="ECO:0000256" key="9">
    <source>
        <dbReference type="ARBA" id="ARBA00023268"/>
    </source>
</evidence>
<evidence type="ECO:0000313" key="11">
    <source>
        <dbReference type="EMBL" id="MDG5973914.1"/>
    </source>
</evidence>
<evidence type="ECO:0000256" key="8">
    <source>
        <dbReference type="ARBA" id="ARBA00023002"/>
    </source>
</evidence>
<dbReference type="GO" id="GO:0016491">
    <property type="term" value="F:oxidoreductase activity"/>
    <property type="evidence" value="ECO:0007669"/>
    <property type="project" value="UniProtKB-KW"/>
</dbReference>
<accession>A0A9X4NQ42</accession>
<dbReference type="GO" id="GO:0032259">
    <property type="term" value="P:methylation"/>
    <property type="evidence" value="ECO:0007669"/>
    <property type="project" value="UniProtKB-KW"/>
</dbReference>
<reference evidence="11" key="1">
    <citation type="submission" date="2013-01" db="EMBL/GenBank/DDBJ databases">
        <title>Genome draft of Hydrogenophaga taeniospiralis 2K1.</title>
        <authorList>
            <person name="Gomila M."/>
            <person name="Lalucat J."/>
        </authorList>
    </citation>
    <scope>NUCLEOTIDE SEQUENCE</scope>
    <source>
        <strain evidence="11">CCUG 15921</strain>
    </source>
</reference>
<evidence type="ECO:0000256" key="4">
    <source>
        <dbReference type="ARBA" id="ARBA00022679"/>
    </source>
</evidence>
<dbReference type="PANTHER" id="PTHR13847">
    <property type="entry name" value="SARCOSINE DEHYDROGENASE-RELATED"/>
    <property type="match status" value="1"/>
</dbReference>